<feature type="binding site" evidence="12">
    <location>
        <position position="181"/>
    </location>
    <ligand>
        <name>a divalent metal cation</name>
        <dbReference type="ChEBI" id="CHEBI:60240"/>
    </ligand>
</feature>
<dbReference type="InterPro" id="IPR001352">
    <property type="entry name" value="RNase_HII/HIII"/>
</dbReference>
<feature type="binding site" evidence="12">
    <location>
        <position position="79"/>
    </location>
    <ligand>
        <name>a divalent metal cation</name>
        <dbReference type="ChEBI" id="CHEBI:60240"/>
    </ligand>
</feature>
<dbReference type="RefSeq" id="WP_283399667.1">
    <property type="nucleotide sequence ID" value="NZ_FXUB01000001.1"/>
</dbReference>
<name>A0ABY1NA36_9BACT</name>
<dbReference type="PROSITE" id="PS51975">
    <property type="entry name" value="RNASE_H_2"/>
    <property type="match status" value="1"/>
</dbReference>
<evidence type="ECO:0000259" key="14">
    <source>
        <dbReference type="PROSITE" id="PS51975"/>
    </source>
</evidence>
<comment type="cofactor">
    <cofactor evidence="2">
        <name>Mg(2+)</name>
        <dbReference type="ChEBI" id="CHEBI:18420"/>
    </cofactor>
</comment>
<dbReference type="InterPro" id="IPR024568">
    <property type="entry name" value="RNase_HIII_N"/>
</dbReference>
<evidence type="ECO:0000256" key="11">
    <source>
        <dbReference type="ARBA" id="ARBA00022842"/>
    </source>
</evidence>
<evidence type="ECO:0000256" key="8">
    <source>
        <dbReference type="ARBA" id="ARBA00022723"/>
    </source>
</evidence>
<dbReference type="PANTHER" id="PTHR10954:SF23">
    <property type="entry name" value="RIBONUCLEASE"/>
    <property type="match status" value="1"/>
</dbReference>
<dbReference type="InterPro" id="IPR012337">
    <property type="entry name" value="RNaseH-like_sf"/>
</dbReference>
<keyword evidence="6" id="KW-0963">Cytoplasm</keyword>
<evidence type="ECO:0000256" key="7">
    <source>
        <dbReference type="ARBA" id="ARBA00022722"/>
    </source>
</evidence>
<dbReference type="EC" id="3.1.26.4" evidence="13"/>
<dbReference type="InterPro" id="IPR004641">
    <property type="entry name" value="RNase_HIII"/>
</dbReference>
<evidence type="ECO:0000313" key="15">
    <source>
        <dbReference type="EMBL" id="SMP03891.1"/>
    </source>
</evidence>
<evidence type="ECO:0000256" key="9">
    <source>
        <dbReference type="ARBA" id="ARBA00022759"/>
    </source>
</evidence>
<dbReference type="PANTHER" id="PTHR10954">
    <property type="entry name" value="RIBONUCLEASE H2 SUBUNIT A"/>
    <property type="match status" value="1"/>
</dbReference>
<keyword evidence="11" id="KW-0460">Magnesium</keyword>
<evidence type="ECO:0000256" key="3">
    <source>
        <dbReference type="ARBA" id="ARBA00004065"/>
    </source>
</evidence>
<comment type="subcellular location">
    <subcellularLocation>
        <location evidence="4">Cytoplasm</location>
    </subcellularLocation>
</comment>
<evidence type="ECO:0000256" key="13">
    <source>
        <dbReference type="RuleBase" id="RU003515"/>
    </source>
</evidence>
<evidence type="ECO:0000256" key="5">
    <source>
        <dbReference type="ARBA" id="ARBA00008378"/>
    </source>
</evidence>
<keyword evidence="16" id="KW-1185">Reference proteome</keyword>
<dbReference type="Proteomes" id="UP001157911">
    <property type="component" value="Unassembled WGS sequence"/>
</dbReference>
<evidence type="ECO:0000256" key="12">
    <source>
        <dbReference type="PROSITE-ProRule" id="PRU01319"/>
    </source>
</evidence>
<evidence type="ECO:0000256" key="2">
    <source>
        <dbReference type="ARBA" id="ARBA00001946"/>
    </source>
</evidence>
<dbReference type="EMBL" id="FXUB01000001">
    <property type="protein sequence ID" value="SMP03891.1"/>
    <property type="molecule type" value="Genomic_DNA"/>
</dbReference>
<keyword evidence="10 12" id="KW-0378">Hydrolase</keyword>
<evidence type="ECO:0000256" key="6">
    <source>
        <dbReference type="ARBA" id="ARBA00022490"/>
    </source>
</evidence>
<keyword evidence="7 12" id="KW-0540">Nuclease</keyword>
<dbReference type="InterPro" id="IPR036397">
    <property type="entry name" value="RNaseH_sf"/>
</dbReference>
<keyword evidence="9 12" id="KW-0255">Endonuclease</keyword>
<comment type="function">
    <text evidence="3 13">Endonuclease that specifically degrades the RNA of RNA-DNA hybrids.</text>
</comment>
<dbReference type="NCBIfam" id="TIGR00716">
    <property type="entry name" value="rnhC"/>
    <property type="match status" value="1"/>
</dbReference>
<sequence>MKLEKEKLPKLIEELKKLGAKEENPPPHALSRLRLDNSIVTIYKSGSIVFGGKETEEAKKLVAFLVSRETDRTPRIGCDEAGKGEFTGPLVLACIYADESTINKLIELQVKDSKKLTKSRILKLADEIRKVCHGAVSVITPQKYNELYEKHKNANRLMEEAYLKLIDKLLKKFKTEKIVVDRFSRTLEKKLKEIFPDKEIEVIPRADEKDIVVAAASIVAKAERLKFMEKLSEEAGFTLPEGNLKNRELLEKIPPHLHHKFFKTHFNVGEKDER</sequence>
<evidence type="ECO:0000256" key="1">
    <source>
        <dbReference type="ARBA" id="ARBA00000077"/>
    </source>
</evidence>
<evidence type="ECO:0000313" key="16">
    <source>
        <dbReference type="Proteomes" id="UP001157911"/>
    </source>
</evidence>
<dbReference type="Gene3D" id="3.30.310.10">
    <property type="entry name" value="TATA-Binding Protein"/>
    <property type="match status" value="1"/>
</dbReference>
<gene>
    <name evidence="15" type="ORF">SAMN06265339_0157</name>
</gene>
<feature type="binding site" evidence="12">
    <location>
        <position position="80"/>
    </location>
    <ligand>
        <name>a divalent metal cation</name>
        <dbReference type="ChEBI" id="CHEBI:60240"/>
    </ligand>
</feature>
<evidence type="ECO:0000256" key="10">
    <source>
        <dbReference type="ARBA" id="ARBA00022801"/>
    </source>
</evidence>
<dbReference type="Gene3D" id="3.30.420.10">
    <property type="entry name" value="Ribonuclease H-like superfamily/Ribonuclease H"/>
    <property type="match status" value="1"/>
</dbReference>
<comment type="cofactor">
    <cofactor evidence="12">
        <name>Mn(2+)</name>
        <dbReference type="ChEBI" id="CHEBI:29035"/>
    </cofactor>
    <cofactor evidence="12">
        <name>Mg(2+)</name>
        <dbReference type="ChEBI" id="CHEBI:18420"/>
    </cofactor>
    <text evidence="12">Manganese or magnesium. Binds 1 divalent metal ion per monomer in the absence of substrate. May bind a second metal ion after substrate binding.</text>
</comment>
<protein>
    <recommendedName>
        <fullName evidence="13">Ribonuclease</fullName>
        <ecNumber evidence="13">3.1.26.4</ecNumber>
    </recommendedName>
</protein>
<dbReference type="CDD" id="cd06590">
    <property type="entry name" value="RNase_HII_bacteria_HIII_like"/>
    <property type="match status" value="1"/>
</dbReference>
<dbReference type="InterPro" id="IPR012295">
    <property type="entry name" value="TBP_dom_sf"/>
</dbReference>
<keyword evidence="8 12" id="KW-0479">Metal-binding</keyword>
<dbReference type="InterPro" id="IPR024567">
    <property type="entry name" value="RNase_HII/HIII_dom"/>
</dbReference>
<dbReference type="SUPFAM" id="SSF53098">
    <property type="entry name" value="Ribonuclease H-like"/>
    <property type="match status" value="1"/>
</dbReference>
<dbReference type="Pfam" id="PF01351">
    <property type="entry name" value="RNase_HII"/>
    <property type="match status" value="1"/>
</dbReference>
<proteinExistence type="inferred from homology"/>
<dbReference type="Pfam" id="PF11858">
    <property type="entry name" value="DUF3378"/>
    <property type="match status" value="1"/>
</dbReference>
<comment type="similarity">
    <text evidence="5">Belongs to the RNase HII family. RnhC subfamily.</text>
</comment>
<organism evidence="15 16">
    <name type="scientific">Desulfurobacterium pacificum</name>
    <dbReference type="NCBI Taxonomy" id="240166"/>
    <lineage>
        <taxon>Bacteria</taxon>
        <taxon>Pseudomonadati</taxon>
        <taxon>Aquificota</taxon>
        <taxon>Aquificia</taxon>
        <taxon>Desulfurobacteriales</taxon>
        <taxon>Desulfurobacteriaceae</taxon>
        <taxon>Desulfurobacterium</taxon>
    </lineage>
</organism>
<comment type="catalytic activity">
    <reaction evidence="1 12 13">
        <text>Endonucleolytic cleavage to 5'-phosphomonoester.</text>
        <dbReference type="EC" id="3.1.26.4"/>
    </reaction>
</comment>
<feature type="domain" description="RNase H type-2" evidence="14">
    <location>
        <begin position="73"/>
        <end position="274"/>
    </location>
</feature>
<comment type="caution">
    <text evidence="15">The sequence shown here is derived from an EMBL/GenBank/DDBJ whole genome shotgun (WGS) entry which is preliminary data.</text>
</comment>
<accession>A0ABY1NA36</accession>
<evidence type="ECO:0000256" key="4">
    <source>
        <dbReference type="ARBA" id="ARBA00004496"/>
    </source>
</evidence>
<reference evidence="15 16" key="1">
    <citation type="submission" date="2017-05" db="EMBL/GenBank/DDBJ databases">
        <authorList>
            <person name="Varghese N."/>
            <person name="Submissions S."/>
        </authorList>
    </citation>
    <scope>NUCLEOTIDE SEQUENCE [LARGE SCALE GENOMIC DNA]</scope>
    <source>
        <strain evidence="15 16">DSM 15522</strain>
    </source>
</reference>